<evidence type="ECO:0000256" key="3">
    <source>
        <dbReference type="ARBA" id="ARBA00023172"/>
    </source>
</evidence>
<evidence type="ECO:0000256" key="1">
    <source>
        <dbReference type="ARBA" id="ARBA00008857"/>
    </source>
</evidence>
<dbReference type="Pfam" id="PF00589">
    <property type="entry name" value="Phage_integrase"/>
    <property type="match status" value="1"/>
</dbReference>
<accession>A0ABU6DL06</accession>
<dbReference type="PROSITE" id="PS51898">
    <property type="entry name" value="TYR_RECOMBINASE"/>
    <property type="match status" value="1"/>
</dbReference>
<evidence type="ECO:0000256" key="4">
    <source>
        <dbReference type="PROSITE-ProRule" id="PRU01248"/>
    </source>
</evidence>
<evidence type="ECO:0000259" key="6">
    <source>
        <dbReference type="PROSITE" id="PS51900"/>
    </source>
</evidence>
<dbReference type="Proteomes" id="UP001355653">
    <property type="component" value="Unassembled WGS sequence"/>
</dbReference>
<name>A0ABU6DL06_9BACL</name>
<proteinExistence type="inferred from homology"/>
<comment type="caution">
    <text evidence="7">The sequence shown here is derived from an EMBL/GenBank/DDBJ whole genome shotgun (WGS) entry which is preliminary data.</text>
</comment>
<dbReference type="InterPro" id="IPR002104">
    <property type="entry name" value="Integrase_catalytic"/>
</dbReference>
<feature type="domain" description="Core-binding (CB)" evidence="6">
    <location>
        <begin position="53"/>
        <end position="132"/>
    </location>
</feature>
<dbReference type="InterPro" id="IPR044068">
    <property type="entry name" value="CB"/>
</dbReference>
<reference evidence="7 8" key="1">
    <citation type="submission" date="2023-03" db="EMBL/GenBank/DDBJ databases">
        <title>Bacillus Genome Sequencing.</title>
        <authorList>
            <person name="Dunlap C."/>
        </authorList>
    </citation>
    <scope>NUCLEOTIDE SEQUENCE [LARGE SCALE GENOMIC DNA]</scope>
    <source>
        <strain evidence="7 8">NRS-1351</strain>
    </source>
</reference>
<dbReference type="PANTHER" id="PTHR30349:SF41">
    <property type="entry name" value="INTEGRASE_RECOMBINASE PROTEIN MJ0367-RELATED"/>
    <property type="match status" value="1"/>
</dbReference>
<feature type="domain" description="Tyr recombinase" evidence="5">
    <location>
        <begin position="247"/>
        <end position="481"/>
    </location>
</feature>
<comment type="similarity">
    <text evidence="1">Belongs to the 'phage' integrase family.</text>
</comment>
<evidence type="ECO:0000256" key="2">
    <source>
        <dbReference type="ARBA" id="ARBA00023125"/>
    </source>
</evidence>
<evidence type="ECO:0000259" key="5">
    <source>
        <dbReference type="PROSITE" id="PS51898"/>
    </source>
</evidence>
<dbReference type="InterPro" id="IPR011010">
    <property type="entry name" value="DNA_brk_join_enz"/>
</dbReference>
<sequence>MGYNELLKIMNRLDPLDRLLAFSRYYSSLKINGLHYVYFDAKENTLAICNNNHTTHHLGTAFLIKNKFEGLETNTVRSYAQDVKKFLDYLSFWELDLRDAENLRIVIVGFIDYLRLIPIKEKVVSSVLEWTLLKEVPLNEEGRTYGKVIQTSINKFGSLEKAKFMETSISYLSKTVDTILHFIEFLQKRSESHVKLNINVFPKKRKKVKSILAGTLGEGSQSVYNVASIIKEAGLESKSSGEKIAPLIEEVFTIDEANQFLSVIDRKHRQTRFLFYLLKHFGLRVSEAANLQIDVDTLPKNLLTMEYFSALEHLKEHLRGDIEFSNRLNKWVCYVKERDNQRYDSQHKSGDREIPLIFSSSEFLDMLLDALKERYLLARNVQTDEGFLFLSNCNRTKGKPITGSSVGQKFSYIVAKKQNELKSDFTPFSPHTFRHFYATYLLKVLRIDISDVSRWLGHSSVEVTRTIYSHYLATEEDNDYGTVSNMHQTLGNTIGRKE</sequence>
<dbReference type="PANTHER" id="PTHR30349">
    <property type="entry name" value="PHAGE INTEGRASE-RELATED"/>
    <property type="match status" value="1"/>
</dbReference>
<gene>
    <name evidence="7" type="ORF">P5G65_31615</name>
</gene>
<organism evidence="7 8">
    <name type="scientific">Paenibacillus chondroitinus</name>
    <dbReference type="NCBI Taxonomy" id="59842"/>
    <lineage>
        <taxon>Bacteria</taxon>
        <taxon>Bacillati</taxon>
        <taxon>Bacillota</taxon>
        <taxon>Bacilli</taxon>
        <taxon>Bacillales</taxon>
        <taxon>Paenibacillaceae</taxon>
        <taxon>Paenibacillus</taxon>
    </lineage>
</organism>
<keyword evidence="8" id="KW-1185">Reference proteome</keyword>
<dbReference type="SUPFAM" id="SSF56349">
    <property type="entry name" value="DNA breaking-rejoining enzymes"/>
    <property type="match status" value="1"/>
</dbReference>
<evidence type="ECO:0000313" key="7">
    <source>
        <dbReference type="EMBL" id="MEB4798464.1"/>
    </source>
</evidence>
<dbReference type="InterPro" id="IPR050090">
    <property type="entry name" value="Tyrosine_recombinase_XerCD"/>
</dbReference>
<dbReference type="InterPro" id="IPR013762">
    <property type="entry name" value="Integrase-like_cat_sf"/>
</dbReference>
<dbReference type="PROSITE" id="PS51900">
    <property type="entry name" value="CB"/>
    <property type="match status" value="1"/>
</dbReference>
<keyword evidence="3" id="KW-0233">DNA recombination</keyword>
<dbReference type="CDD" id="cd00397">
    <property type="entry name" value="DNA_BRE_C"/>
    <property type="match status" value="1"/>
</dbReference>
<keyword evidence="2 4" id="KW-0238">DNA-binding</keyword>
<protein>
    <submittedName>
        <fullName evidence="7">Tyrosine-type recombinase/integrase</fullName>
    </submittedName>
</protein>
<dbReference type="EMBL" id="JAROBY010000075">
    <property type="protein sequence ID" value="MEB4798464.1"/>
    <property type="molecule type" value="Genomic_DNA"/>
</dbReference>
<evidence type="ECO:0000313" key="8">
    <source>
        <dbReference type="Proteomes" id="UP001355653"/>
    </source>
</evidence>
<dbReference type="Gene3D" id="1.10.443.10">
    <property type="entry name" value="Intergrase catalytic core"/>
    <property type="match status" value="1"/>
</dbReference>
<dbReference type="RefSeq" id="WP_127451368.1">
    <property type="nucleotide sequence ID" value="NZ_JAROBY010000075.1"/>
</dbReference>